<dbReference type="InterPro" id="IPR013766">
    <property type="entry name" value="Thioredoxin_domain"/>
</dbReference>
<feature type="binding site" evidence="3">
    <location>
        <position position="75"/>
    </location>
    <ligand>
        <name>Cu cation</name>
        <dbReference type="ChEBI" id="CHEBI:23378"/>
    </ligand>
</feature>
<keyword evidence="5" id="KW-0812">Transmembrane</keyword>
<dbReference type="KEGG" id="ole:K0B96_16110"/>
<dbReference type="PROSITE" id="PS51352">
    <property type="entry name" value="THIOREDOXIN_2"/>
    <property type="match status" value="1"/>
</dbReference>
<keyword evidence="4" id="KW-1015">Disulfide bond</keyword>
<organism evidence="8 9">
    <name type="scientific">Horticoccus luteus</name>
    <dbReference type="NCBI Taxonomy" id="2862869"/>
    <lineage>
        <taxon>Bacteria</taxon>
        <taxon>Pseudomonadati</taxon>
        <taxon>Verrucomicrobiota</taxon>
        <taxon>Opitutia</taxon>
        <taxon>Opitutales</taxon>
        <taxon>Opitutaceae</taxon>
        <taxon>Horticoccus</taxon>
    </lineage>
</organism>
<dbReference type="Proteomes" id="UP000825051">
    <property type="component" value="Chromosome"/>
</dbReference>
<dbReference type="PANTHER" id="PTHR12151">
    <property type="entry name" value="ELECTRON TRANSPORT PROTIN SCO1/SENC FAMILY MEMBER"/>
    <property type="match status" value="1"/>
</dbReference>
<comment type="similarity">
    <text evidence="1">Belongs to the SCO1/2 family.</text>
</comment>
<keyword evidence="6" id="KW-0732">Signal</keyword>
<keyword evidence="2 3" id="KW-0186">Copper</keyword>
<evidence type="ECO:0000256" key="1">
    <source>
        <dbReference type="ARBA" id="ARBA00010996"/>
    </source>
</evidence>
<dbReference type="RefSeq" id="WP_220161911.1">
    <property type="nucleotide sequence ID" value="NZ_CP080507.1"/>
</dbReference>
<feature type="chain" id="PRO_5034863262" evidence="6">
    <location>
        <begin position="23"/>
        <end position="270"/>
    </location>
</feature>
<accession>A0A8F9TVG7</accession>
<dbReference type="PANTHER" id="PTHR12151:SF8">
    <property type="entry name" value="THIOREDOXIN DOMAIN-CONTAINING PROTEIN"/>
    <property type="match status" value="1"/>
</dbReference>
<dbReference type="Pfam" id="PF02630">
    <property type="entry name" value="SCO1-SenC"/>
    <property type="match status" value="1"/>
</dbReference>
<evidence type="ECO:0000313" key="9">
    <source>
        <dbReference type="Proteomes" id="UP000825051"/>
    </source>
</evidence>
<proteinExistence type="inferred from homology"/>
<dbReference type="GO" id="GO:0046872">
    <property type="term" value="F:metal ion binding"/>
    <property type="evidence" value="ECO:0007669"/>
    <property type="project" value="UniProtKB-KW"/>
</dbReference>
<gene>
    <name evidence="8" type="ORF">K0B96_16110</name>
</gene>
<evidence type="ECO:0000259" key="7">
    <source>
        <dbReference type="PROSITE" id="PS51352"/>
    </source>
</evidence>
<protein>
    <submittedName>
        <fullName evidence="8">SCO family protein</fullName>
    </submittedName>
</protein>
<keyword evidence="9" id="KW-1185">Reference proteome</keyword>
<dbReference type="Gene3D" id="3.40.30.10">
    <property type="entry name" value="Glutaredoxin"/>
    <property type="match status" value="1"/>
</dbReference>
<evidence type="ECO:0000256" key="6">
    <source>
        <dbReference type="SAM" id="SignalP"/>
    </source>
</evidence>
<dbReference type="AlphaFoldDB" id="A0A8F9TVG7"/>
<keyword evidence="5" id="KW-1133">Transmembrane helix</keyword>
<evidence type="ECO:0000256" key="4">
    <source>
        <dbReference type="PIRSR" id="PIRSR603782-2"/>
    </source>
</evidence>
<dbReference type="InterPro" id="IPR003782">
    <property type="entry name" value="SCO1/SenC"/>
</dbReference>
<dbReference type="EMBL" id="CP080507">
    <property type="protein sequence ID" value="QYM78807.1"/>
    <property type="molecule type" value="Genomic_DNA"/>
</dbReference>
<feature type="binding site" evidence="3">
    <location>
        <position position="79"/>
    </location>
    <ligand>
        <name>Cu cation</name>
        <dbReference type="ChEBI" id="CHEBI:23378"/>
    </ligand>
</feature>
<keyword evidence="3" id="KW-0479">Metal-binding</keyword>
<feature type="signal peptide" evidence="6">
    <location>
        <begin position="1"/>
        <end position="22"/>
    </location>
</feature>
<evidence type="ECO:0000256" key="5">
    <source>
        <dbReference type="SAM" id="Phobius"/>
    </source>
</evidence>
<keyword evidence="5" id="KW-0472">Membrane</keyword>
<name>A0A8F9TVG7_9BACT</name>
<dbReference type="CDD" id="cd02968">
    <property type="entry name" value="SCO"/>
    <property type="match status" value="1"/>
</dbReference>
<dbReference type="SUPFAM" id="SSF52833">
    <property type="entry name" value="Thioredoxin-like"/>
    <property type="match status" value="1"/>
</dbReference>
<evidence type="ECO:0000256" key="2">
    <source>
        <dbReference type="ARBA" id="ARBA00023008"/>
    </source>
</evidence>
<evidence type="ECO:0000256" key="3">
    <source>
        <dbReference type="PIRSR" id="PIRSR603782-1"/>
    </source>
</evidence>
<feature type="disulfide bond" description="Redox-active" evidence="4">
    <location>
        <begin position="75"/>
        <end position="79"/>
    </location>
</feature>
<dbReference type="InterPro" id="IPR036249">
    <property type="entry name" value="Thioredoxin-like_sf"/>
</dbReference>
<reference evidence="8" key="1">
    <citation type="submission" date="2021-08" db="EMBL/GenBank/DDBJ databases">
        <title>Genome of a novel bacterium of the phylum Verrucomicrobia, Oleiharenicola sp. KSB-15.</title>
        <authorList>
            <person name="Chung J.-H."/>
            <person name="Ahn J.-H."/>
            <person name="Yoon Y."/>
            <person name="Kim D.-Y."/>
            <person name="An S.-H."/>
            <person name="Park I."/>
            <person name="Yeon J."/>
        </authorList>
    </citation>
    <scope>NUCLEOTIDE SEQUENCE</scope>
    <source>
        <strain evidence="8">KSB-15</strain>
    </source>
</reference>
<sequence length="270" mass="29214">MNARALLLFPALAAVLALPARATVSAVAPGVNFEQRIGEQLPLALEFTDTQGERHALRDYFGTEPVVLYFGYAKCPQLCSLVADGTVSALRQIRPAVGRDLTVISISLDPTETLDESRERQTNAVRRYGHTGAPTGWVFLTGDHAAIRAAADAVGFHYTYDPRSKQYAHPSGFVVLTSSGVVSRYFLGLDFPAPDVVRAINRAAAGKTGLPVYDLLLLCFHGGGITGAYGQLIWRALTVAVVLTVVTLFGGIAWMLRAEFRARRLQEGRP</sequence>
<evidence type="ECO:0000313" key="8">
    <source>
        <dbReference type="EMBL" id="QYM78807.1"/>
    </source>
</evidence>
<feature type="domain" description="Thioredoxin" evidence="7">
    <location>
        <begin position="35"/>
        <end position="205"/>
    </location>
</feature>
<feature type="transmembrane region" description="Helical" evidence="5">
    <location>
        <begin position="232"/>
        <end position="256"/>
    </location>
</feature>